<evidence type="ECO:0000313" key="13">
    <source>
        <dbReference type="EMBL" id="CAI5733541.1"/>
    </source>
</evidence>
<gene>
    <name evidence="13" type="ORF">HBR001_LOCUS5876</name>
</gene>
<evidence type="ECO:0000256" key="10">
    <source>
        <dbReference type="RuleBase" id="RU361169"/>
    </source>
</evidence>
<feature type="compositionally biased region" description="Low complexity" evidence="11">
    <location>
        <begin position="39"/>
        <end position="70"/>
    </location>
</feature>
<dbReference type="EMBL" id="CANTFL010001204">
    <property type="protein sequence ID" value="CAI5733541.1"/>
    <property type="molecule type" value="Genomic_DNA"/>
</dbReference>
<accession>A0AAV0U9P9</accession>
<feature type="signal peptide" evidence="12">
    <location>
        <begin position="1"/>
        <end position="20"/>
    </location>
</feature>
<evidence type="ECO:0000256" key="2">
    <source>
        <dbReference type="ARBA" id="ARBA00012736"/>
    </source>
</evidence>
<dbReference type="Proteomes" id="UP001162031">
    <property type="component" value="Unassembled WGS sequence"/>
</dbReference>
<dbReference type="Gene3D" id="2.160.20.10">
    <property type="entry name" value="Single-stranded right-handed beta-helix, Pectin lyase-like"/>
    <property type="match status" value="1"/>
</dbReference>
<dbReference type="PANTHER" id="PTHR31884:SF1">
    <property type="entry name" value="POLYGALACTURONASE"/>
    <property type="match status" value="1"/>
</dbReference>
<evidence type="ECO:0000313" key="14">
    <source>
        <dbReference type="Proteomes" id="UP001162031"/>
    </source>
</evidence>
<evidence type="ECO:0000256" key="12">
    <source>
        <dbReference type="SAM" id="SignalP"/>
    </source>
</evidence>
<dbReference type="InterPro" id="IPR011050">
    <property type="entry name" value="Pectin_lyase_fold/virulence"/>
</dbReference>
<dbReference type="InterPro" id="IPR050434">
    <property type="entry name" value="Glycosyl_hydrlase_28"/>
</dbReference>
<dbReference type="PANTHER" id="PTHR31884">
    <property type="entry name" value="POLYGALACTURONASE"/>
    <property type="match status" value="1"/>
</dbReference>
<sequence>MKLLPTALTALVLAVGAADGSLTIRTTAQGQTQRMSNAVQQSPVQEQESPVQEQQSPVQEQQSLVQKQQSSSPISSNACILTGMYKKGTDISACSSITVDSLRVPPGVTLDLTKTKRGAVIEFIGTTTFGTKMWAGPLVMVSGTDLTVKGSGVLDGQGPWYWKYGPSILRPVFFRLQSVISSKVSGFTVKNMPFRTFSLVTCKNTILSGLTIDSRAGNGIAKNTDGFNLSKNDGVTITGNTIYNQDDCLAMQSSINTVFSNNYCCNTHGISIGSLGGNAVDASTTVRGLTISGNTIVNSVNGFRIKTIIGLKGLIADVKFINNKVQNVRNAVSLHANYDRGLGRYRGPPTSQVQITRLMVSGLTGTAEKVYDIQVNPKVISDWTFEAIDVRASMKSTIEGLPKGVAV</sequence>
<evidence type="ECO:0000256" key="6">
    <source>
        <dbReference type="ARBA" id="ARBA00023157"/>
    </source>
</evidence>
<dbReference type="EC" id="3.2.1.15" evidence="2"/>
<dbReference type="InterPro" id="IPR012334">
    <property type="entry name" value="Pectin_lyas_fold"/>
</dbReference>
<dbReference type="InterPro" id="IPR000743">
    <property type="entry name" value="Glyco_hydro_28"/>
</dbReference>
<evidence type="ECO:0000256" key="5">
    <source>
        <dbReference type="ARBA" id="ARBA00022801"/>
    </source>
</evidence>
<organism evidence="13 14">
    <name type="scientific">Hyaloperonospora brassicae</name>
    <name type="common">Brassica downy mildew</name>
    <name type="synonym">Peronospora brassicae</name>
    <dbReference type="NCBI Taxonomy" id="162125"/>
    <lineage>
        <taxon>Eukaryota</taxon>
        <taxon>Sar</taxon>
        <taxon>Stramenopiles</taxon>
        <taxon>Oomycota</taxon>
        <taxon>Peronosporomycetes</taxon>
        <taxon>Peronosporales</taxon>
        <taxon>Peronosporaceae</taxon>
        <taxon>Hyaloperonospora</taxon>
    </lineage>
</organism>
<evidence type="ECO:0000256" key="7">
    <source>
        <dbReference type="ARBA" id="ARBA00023295"/>
    </source>
</evidence>
<dbReference type="SUPFAM" id="SSF51126">
    <property type="entry name" value="Pectin lyase-like"/>
    <property type="match status" value="1"/>
</dbReference>
<evidence type="ECO:0000256" key="4">
    <source>
        <dbReference type="ARBA" id="ARBA00022737"/>
    </source>
</evidence>
<feature type="region of interest" description="Disordered" evidence="11">
    <location>
        <begin position="28"/>
        <end position="70"/>
    </location>
</feature>
<keyword evidence="8" id="KW-0961">Cell wall biogenesis/degradation</keyword>
<name>A0AAV0U9P9_HYABA</name>
<keyword evidence="14" id="KW-1185">Reference proteome</keyword>
<dbReference type="InterPro" id="IPR006626">
    <property type="entry name" value="PbH1"/>
</dbReference>
<dbReference type="SMART" id="SM00710">
    <property type="entry name" value="PbH1"/>
    <property type="match status" value="5"/>
</dbReference>
<comment type="similarity">
    <text evidence="1 10">Belongs to the glycosyl hydrolase 28 family.</text>
</comment>
<comment type="catalytic activity">
    <reaction evidence="9">
        <text>(1,4-alpha-D-galacturonosyl)n+m + H2O = (1,4-alpha-D-galacturonosyl)n + (1,4-alpha-D-galacturonosyl)m.</text>
        <dbReference type="EC" id="3.2.1.15"/>
    </reaction>
</comment>
<reference evidence="13" key="1">
    <citation type="submission" date="2022-12" db="EMBL/GenBank/DDBJ databases">
        <authorList>
            <person name="Webb A."/>
        </authorList>
    </citation>
    <scope>NUCLEOTIDE SEQUENCE</scope>
    <source>
        <strain evidence="13">Hp1</strain>
    </source>
</reference>
<proteinExistence type="inferred from homology"/>
<keyword evidence="4" id="KW-0677">Repeat</keyword>
<feature type="compositionally biased region" description="Polar residues" evidence="11">
    <location>
        <begin position="28"/>
        <end position="38"/>
    </location>
</feature>
<dbReference type="GO" id="GO:0045490">
    <property type="term" value="P:pectin catabolic process"/>
    <property type="evidence" value="ECO:0007669"/>
    <property type="project" value="TreeGrafter"/>
</dbReference>
<evidence type="ECO:0000256" key="11">
    <source>
        <dbReference type="SAM" id="MobiDB-lite"/>
    </source>
</evidence>
<dbReference type="GO" id="GO:0005576">
    <property type="term" value="C:extracellular region"/>
    <property type="evidence" value="ECO:0007669"/>
    <property type="project" value="TreeGrafter"/>
</dbReference>
<comment type="caution">
    <text evidence="13">The sequence shown here is derived from an EMBL/GenBank/DDBJ whole genome shotgun (WGS) entry which is preliminary data.</text>
</comment>
<dbReference type="AlphaFoldDB" id="A0AAV0U9P9"/>
<dbReference type="GO" id="GO:0004650">
    <property type="term" value="F:polygalacturonase activity"/>
    <property type="evidence" value="ECO:0007669"/>
    <property type="project" value="UniProtKB-EC"/>
</dbReference>
<keyword evidence="3 12" id="KW-0732">Signal</keyword>
<keyword evidence="6" id="KW-1015">Disulfide bond</keyword>
<feature type="chain" id="PRO_5043628496" description="endo-polygalacturonase" evidence="12">
    <location>
        <begin position="21"/>
        <end position="407"/>
    </location>
</feature>
<evidence type="ECO:0000256" key="1">
    <source>
        <dbReference type="ARBA" id="ARBA00008834"/>
    </source>
</evidence>
<dbReference type="GO" id="GO:0071555">
    <property type="term" value="P:cell wall organization"/>
    <property type="evidence" value="ECO:0007669"/>
    <property type="project" value="UniProtKB-KW"/>
</dbReference>
<evidence type="ECO:0000256" key="9">
    <source>
        <dbReference type="ARBA" id="ARBA00034074"/>
    </source>
</evidence>
<protein>
    <recommendedName>
        <fullName evidence="2">endo-polygalacturonase</fullName>
        <ecNumber evidence="2">3.2.1.15</ecNumber>
    </recommendedName>
</protein>
<dbReference type="Pfam" id="PF00295">
    <property type="entry name" value="Glyco_hydro_28"/>
    <property type="match status" value="1"/>
</dbReference>
<keyword evidence="7 10" id="KW-0326">Glycosidase</keyword>
<keyword evidence="5 10" id="KW-0378">Hydrolase</keyword>
<evidence type="ECO:0000256" key="3">
    <source>
        <dbReference type="ARBA" id="ARBA00022729"/>
    </source>
</evidence>
<evidence type="ECO:0000256" key="8">
    <source>
        <dbReference type="ARBA" id="ARBA00023316"/>
    </source>
</evidence>